<dbReference type="UniPathway" id="UPA00060">
    <property type="reaction ID" value="UER00142"/>
</dbReference>
<dbReference type="GO" id="GO:0009228">
    <property type="term" value="P:thiamine biosynthetic process"/>
    <property type="evidence" value="ECO:0007669"/>
    <property type="project" value="UniProtKB-KW"/>
</dbReference>
<dbReference type="HAMAP" id="MF_02128">
    <property type="entry name" value="TMP_kinase"/>
    <property type="match status" value="1"/>
</dbReference>
<dbReference type="NCBIfam" id="TIGR01379">
    <property type="entry name" value="thiL"/>
    <property type="match status" value="1"/>
</dbReference>
<feature type="binding site" evidence="2">
    <location>
        <begin position="117"/>
        <end position="118"/>
    </location>
    <ligand>
        <name>ATP</name>
        <dbReference type="ChEBI" id="CHEBI:30616"/>
    </ligand>
</feature>
<feature type="binding site" evidence="2">
    <location>
        <position position="71"/>
    </location>
    <ligand>
        <name>Mg(2+)</name>
        <dbReference type="ChEBI" id="CHEBI:18420"/>
        <label>4</label>
    </ligand>
</feature>
<evidence type="ECO:0000259" key="3">
    <source>
        <dbReference type="Pfam" id="PF00586"/>
    </source>
</evidence>
<dbReference type="RefSeq" id="WP_129150994.1">
    <property type="nucleotide sequence ID" value="NZ_JBHSDO010000014.1"/>
</dbReference>
<feature type="binding site" evidence="2">
    <location>
        <position position="43"/>
    </location>
    <ligand>
        <name>Mg(2+)</name>
        <dbReference type="ChEBI" id="CHEBI:18420"/>
        <label>2</label>
    </ligand>
</feature>
<feature type="binding site" evidence="2">
    <location>
        <position position="144"/>
    </location>
    <ligand>
        <name>ATP</name>
        <dbReference type="ChEBI" id="CHEBI:30616"/>
    </ligand>
</feature>
<dbReference type="InterPro" id="IPR010918">
    <property type="entry name" value="PurM-like_C_dom"/>
</dbReference>
<comment type="similarity">
    <text evidence="2">Belongs to the thiamine-monophosphate kinase family.</text>
</comment>
<feature type="binding site" evidence="2">
    <location>
        <position position="315"/>
    </location>
    <ligand>
        <name>substrate</name>
    </ligand>
</feature>
<dbReference type="PANTHER" id="PTHR30270">
    <property type="entry name" value="THIAMINE-MONOPHOSPHATE KINASE"/>
    <property type="match status" value="1"/>
</dbReference>
<comment type="miscellaneous">
    <text evidence="2">Reaction mechanism of ThiL seems to utilize a direct, inline transfer of the gamma-phosphate of ATP to TMP rather than a phosphorylated enzyme intermediate.</text>
</comment>
<keyword evidence="2 5" id="KW-0418">Kinase</keyword>
<dbReference type="SUPFAM" id="SSF55326">
    <property type="entry name" value="PurM N-terminal domain-like"/>
    <property type="match status" value="1"/>
</dbReference>
<sequence>MASEFDLIARYFKRPAPAGMLGVGDDCALFGVPPGMQVATSTDLLIEGRHFFPDVDPRALGHKALAVNVSDLAAMGARPIGCLLGLALPTVAPDWLQAFSTGFHALAAESGCPLIGGDTTGSTLGVAISVTVFGAVAADRALRRDGARPGDLVWVSGALGAADIAYRLLSGQMPADAGLLAATRDALEWPRPRYALGQALAGVASAAIDISDGLLQDLGHVLDASGVGAQLRFADLPVAPGLDGVDPARLRHALLGGGDVYELCFTAAPERADAVRDAAARAGVAVTAIGCITSAAGLVVLGRDGQPEADLPRGFDHFSTP</sequence>
<evidence type="ECO:0000313" key="5">
    <source>
        <dbReference type="EMBL" id="RXN90565.1"/>
    </source>
</evidence>
<dbReference type="EMBL" id="PYAL01000003">
    <property type="protein sequence ID" value="RXN90565.1"/>
    <property type="molecule type" value="Genomic_DNA"/>
</dbReference>
<gene>
    <name evidence="2 5" type="primary">thiL</name>
    <name evidence="5" type="ORF">C7R54_13880</name>
</gene>
<evidence type="ECO:0000256" key="2">
    <source>
        <dbReference type="HAMAP-Rule" id="MF_02128"/>
    </source>
</evidence>
<dbReference type="InterPro" id="IPR036676">
    <property type="entry name" value="PurM-like_C_sf"/>
</dbReference>
<dbReference type="PANTHER" id="PTHR30270:SF0">
    <property type="entry name" value="THIAMINE-MONOPHOSPHATE KINASE"/>
    <property type="match status" value="1"/>
</dbReference>
<keyword evidence="2" id="KW-0808">Transferase</keyword>
<feature type="domain" description="PurM-like N-terminal" evidence="3">
    <location>
        <begin position="24"/>
        <end position="136"/>
    </location>
</feature>
<dbReference type="InterPro" id="IPR006283">
    <property type="entry name" value="ThiL-like"/>
</dbReference>
<comment type="caution">
    <text evidence="5">The sequence shown here is derived from an EMBL/GenBank/DDBJ whole genome shotgun (WGS) entry which is preliminary data.</text>
</comment>
<reference evidence="5 6" key="1">
    <citation type="journal article" date="2017" name="Int. J. Syst. Evol. Microbiol.">
        <title>Achromobacter aloeverae sp. nov., isolated from the root of Aloe vera (L.) Burm.f.</title>
        <authorList>
            <person name="Kuncharoen N."/>
            <person name="Muramatsu Y."/>
            <person name="Shibata C."/>
            <person name="Kamakura Y."/>
            <person name="Nakagawa Y."/>
            <person name="Tanasupawat S."/>
        </authorList>
    </citation>
    <scope>NUCLEOTIDE SEQUENCE [LARGE SCALE GENOMIC DNA]</scope>
    <source>
        <strain evidence="5 6">AVA-1</strain>
    </source>
</reference>
<dbReference type="SUPFAM" id="SSF56042">
    <property type="entry name" value="PurM C-terminal domain-like"/>
    <property type="match status" value="1"/>
</dbReference>
<feature type="binding site" evidence="2">
    <location>
        <position position="118"/>
    </location>
    <ligand>
        <name>Mg(2+)</name>
        <dbReference type="ChEBI" id="CHEBI:18420"/>
        <label>1</label>
    </ligand>
</feature>
<feature type="binding site" evidence="2">
    <location>
        <position position="209"/>
    </location>
    <ligand>
        <name>Mg(2+)</name>
        <dbReference type="ChEBI" id="CHEBI:18420"/>
        <label>3</label>
    </ligand>
</feature>
<keyword evidence="6" id="KW-1185">Reference proteome</keyword>
<evidence type="ECO:0000256" key="1">
    <source>
        <dbReference type="ARBA" id="ARBA00022977"/>
    </source>
</evidence>
<dbReference type="GO" id="GO:0009229">
    <property type="term" value="P:thiamine diphosphate biosynthetic process"/>
    <property type="evidence" value="ECO:0007669"/>
    <property type="project" value="UniProtKB-UniRule"/>
</dbReference>
<proteinExistence type="inferred from homology"/>
<accession>A0A4Q1HLN6</accession>
<feature type="binding site" evidence="2">
    <location>
        <position position="26"/>
    </location>
    <ligand>
        <name>Mg(2+)</name>
        <dbReference type="ChEBI" id="CHEBI:18420"/>
        <label>3</label>
    </ligand>
</feature>
<evidence type="ECO:0000313" key="6">
    <source>
        <dbReference type="Proteomes" id="UP000290849"/>
    </source>
</evidence>
<comment type="catalytic activity">
    <reaction evidence="2">
        <text>thiamine phosphate + ATP = thiamine diphosphate + ADP</text>
        <dbReference type="Rhea" id="RHEA:15913"/>
        <dbReference type="ChEBI" id="CHEBI:30616"/>
        <dbReference type="ChEBI" id="CHEBI:37575"/>
        <dbReference type="ChEBI" id="CHEBI:58937"/>
        <dbReference type="ChEBI" id="CHEBI:456216"/>
        <dbReference type="EC" id="2.7.4.16"/>
    </reaction>
</comment>
<feature type="binding site" evidence="2">
    <location>
        <position position="41"/>
    </location>
    <ligand>
        <name>Mg(2+)</name>
        <dbReference type="ChEBI" id="CHEBI:18420"/>
        <label>4</label>
    </ligand>
</feature>
<dbReference type="InterPro" id="IPR036921">
    <property type="entry name" value="PurM-like_N_sf"/>
</dbReference>
<organism evidence="5 6">
    <name type="scientific">Achromobacter aloeverae</name>
    <dbReference type="NCBI Taxonomy" id="1750518"/>
    <lineage>
        <taxon>Bacteria</taxon>
        <taxon>Pseudomonadati</taxon>
        <taxon>Pseudomonadota</taxon>
        <taxon>Betaproteobacteria</taxon>
        <taxon>Burkholderiales</taxon>
        <taxon>Alcaligenaceae</taxon>
        <taxon>Achromobacter</taxon>
    </lineage>
</organism>
<feature type="domain" description="PurM-like C-terminal" evidence="4">
    <location>
        <begin position="148"/>
        <end position="299"/>
    </location>
</feature>
<feature type="binding site" evidence="2">
    <location>
        <position position="71"/>
    </location>
    <ligand>
        <name>Mg(2+)</name>
        <dbReference type="ChEBI" id="CHEBI:18420"/>
        <label>3</label>
    </ligand>
</feature>
<feature type="binding site" evidence="2">
    <location>
        <position position="211"/>
    </location>
    <ligand>
        <name>ATP</name>
        <dbReference type="ChEBI" id="CHEBI:30616"/>
    </ligand>
</feature>
<dbReference type="PIRSF" id="PIRSF005303">
    <property type="entry name" value="Thiam_monoph_kin"/>
    <property type="match status" value="1"/>
</dbReference>
<dbReference type="CDD" id="cd02194">
    <property type="entry name" value="ThiL"/>
    <property type="match status" value="1"/>
</dbReference>
<feature type="binding site" evidence="2">
    <location>
        <position position="212"/>
    </location>
    <ligand>
        <name>Mg(2+)</name>
        <dbReference type="ChEBI" id="CHEBI:18420"/>
        <label>5</label>
    </ligand>
</feature>
<keyword evidence="2" id="KW-0067">ATP-binding</keyword>
<feature type="binding site" evidence="2">
    <location>
        <position position="50"/>
    </location>
    <ligand>
        <name>substrate</name>
    </ligand>
</feature>
<dbReference type="AlphaFoldDB" id="A0A4Q1HLN6"/>
<keyword evidence="2" id="KW-0479">Metal-binding</keyword>
<comment type="pathway">
    <text evidence="2">Cofactor biosynthesis; thiamine diphosphate biosynthesis; thiamine diphosphate from thiamine phosphate: step 1/1.</text>
</comment>
<dbReference type="Pfam" id="PF00586">
    <property type="entry name" value="AIRS"/>
    <property type="match status" value="1"/>
</dbReference>
<comment type="caution">
    <text evidence="2">Lacks conserved residue(s) required for the propagation of feature annotation.</text>
</comment>
<feature type="binding site" evidence="2">
    <location>
        <position position="71"/>
    </location>
    <ligand>
        <name>Mg(2+)</name>
        <dbReference type="ChEBI" id="CHEBI:18420"/>
        <label>2</label>
    </ligand>
</feature>
<dbReference type="Pfam" id="PF02769">
    <property type="entry name" value="AIRS_C"/>
    <property type="match status" value="1"/>
</dbReference>
<dbReference type="OrthoDB" id="9802811at2"/>
<keyword evidence="2" id="KW-0547">Nucleotide-binding</keyword>
<dbReference type="EC" id="2.7.4.16" evidence="2"/>
<feature type="binding site" evidence="2">
    <location>
        <position position="259"/>
    </location>
    <ligand>
        <name>substrate</name>
    </ligand>
</feature>
<feature type="binding site" evidence="2">
    <location>
        <position position="42"/>
    </location>
    <ligand>
        <name>Mg(2+)</name>
        <dbReference type="ChEBI" id="CHEBI:18420"/>
        <label>1</label>
    </ligand>
</feature>
<comment type="function">
    <text evidence="2">Catalyzes the ATP-dependent phosphorylation of thiamine-monophosphate (TMP) to form thiamine-pyrophosphate (TPP), the active form of vitamin B1.</text>
</comment>
<dbReference type="InterPro" id="IPR016188">
    <property type="entry name" value="PurM-like_N"/>
</dbReference>
<evidence type="ECO:0000259" key="4">
    <source>
        <dbReference type="Pfam" id="PF02769"/>
    </source>
</evidence>
<dbReference type="Gene3D" id="3.30.1330.10">
    <property type="entry name" value="PurM-like, N-terminal domain"/>
    <property type="match status" value="1"/>
</dbReference>
<dbReference type="Proteomes" id="UP000290849">
    <property type="component" value="Unassembled WGS sequence"/>
</dbReference>
<keyword evidence="2" id="KW-0460">Magnesium</keyword>
<dbReference type="GO" id="GO:0000287">
    <property type="term" value="F:magnesium ion binding"/>
    <property type="evidence" value="ECO:0007669"/>
    <property type="project" value="UniProtKB-UniRule"/>
</dbReference>
<dbReference type="GO" id="GO:0009030">
    <property type="term" value="F:thiamine-phosphate kinase activity"/>
    <property type="evidence" value="ECO:0007669"/>
    <property type="project" value="UniProtKB-UniRule"/>
</dbReference>
<feature type="binding site" evidence="2">
    <location>
        <position position="43"/>
    </location>
    <ligand>
        <name>Mg(2+)</name>
        <dbReference type="ChEBI" id="CHEBI:18420"/>
        <label>1</label>
    </ligand>
</feature>
<protein>
    <recommendedName>
        <fullName evidence="2">Thiamine-monophosphate kinase</fullName>
        <shortName evidence="2">TMP kinase</shortName>
        <shortName evidence="2">Thiamine-phosphate kinase</shortName>
        <ecNumber evidence="2">2.7.4.16</ecNumber>
    </recommendedName>
</protein>
<name>A0A4Q1HLN6_9BURK</name>
<dbReference type="GO" id="GO:0005524">
    <property type="term" value="F:ATP binding"/>
    <property type="evidence" value="ECO:0007669"/>
    <property type="project" value="UniProtKB-UniRule"/>
</dbReference>
<keyword evidence="1 2" id="KW-0784">Thiamine biosynthesis</keyword>
<dbReference type="Gene3D" id="3.90.650.10">
    <property type="entry name" value="PurM-like C-terminal domain"/>
    <property type="match status" value="1"/>
</dbReference>
<feature type="binding site" evidence="2">
    <location>
        <position position="26"/>
    </location>
    <ligand>
        <name>Mg(2+)</name>
        <dbReference type="ChEBI" id="CHEBI:18420"/>
        <label>4</label>
    </ligand>
</feature>